<evidence type="ECO:0000313" key="1">
    <source>
        <dbReference type="EMBL" id="CAD7433661.1"/>
    </source>
</evidence>
<protein>
    <submittedName>
        <fullName evidence="1">Uncharacterized protein</fullName>
    </submittedName>
</protein>
<dbReference type="AlphaFoldDB" id="A0A7R9HSL4"/>
<reference evidence="1" key="1">
    <citation type="submission" date="2020-11" db="EMBL/GenBank/DDBJ databases">
        <authorList>
            <person name="Tran Van P."/>
        </authorList>
    </citation>
    <scope>NUCLEOTIDE SEQUENCE</scope>
</reference>
<organism evidence="1">
    <name type="scientific">Timema monikensis</name>
    <dbReference type="NCBI Taxonomy" id="170555"/>
    <lineage>
        <taxon>Eukaryota</taxon>
        <taxon>Metazoa</taxon>
        <taxon>Ecdysozoa</taxon>
        <taxon>Arthropoda</taxon>
        <taxon>Hexapoda</taxon>
        <taxon>Insecta</taxon>
        <taxon>Pterygota</taxon>
        <taxon>Neoptera</taxon>
        <taxon>Polyneoptera</taxon>
        <taxon>Phasmatodea</taxon>
        <taxon>Timematodea</taxon>
        <taxon>Timematoidea</taxon>
        <taxon>Timematidae</taxon>
        <taxon>Timema</taxon>
    </lineage>
</organism>
<dbReference type="EMBL" id="OB796653">
    <property type="protein sequence ID" value="CAD7433661.1"/>
    <property type="molecule type" value="Genomic_DNA"/>
</dbReference>
<proteinExistence type="predicted"/>
<gene>
    <name evidence="1" type="ORF">TMSB3V08_LOCUS10331</name>
</gene>
<name>A0A7R9HSL4_9NEOP</name>
<sequence>MNKLGFKTLFVIHLVRYVYHEFLRFYYCYYYYYYYYYYYHYHHHYYCYYCYYYHYYHHYYCYNYYYYHYHHHYYCYYYYCYNNYYYHYHHHYYCYYYCCYYYYYHHHHHHHRVLLPVSSDPLIITSAEDVAFMMKSLGVDEKRMQEAVADLEEWIERSPHLPKVSGTRQDHPLGGHKLNVTLDLATLQETGDQSLAPN</sequence>
<accession>A0A7R9HSL4</accession>